<reference evidence="6 7" key="1">
    <citation type="submission" date="2022-02" db="EMBL/GenBank/DDBJ databases">
        <authorList>
            <person name="Min J."/>
        </authorList>
    </citation>
    <scope>NUCLEOTIDE SEQUENCE [LARGE SCALE GENOMIC DNA]</scope>
    <source>
        <strain evidence="6 7">GR10-1</strain>
    </source>
</reference>
<keyword evidence="4" id="KW-0028">Amino-acid biosynthesis</keyword>
<keyword evidence="7" id="KW-1185">Reference proteome</keyword>
<keyword evidence="4" id="KW-0198">Cysteine biosynthesis</keyword>
<evidence type="ECO:0000313" key="6">
    <source>
        <dbReference type="EMBL" id="MCH5600421.1"/>
    </source>
</evidence>
<evidence type="ECO:0000256" key="4">
    <source>
        <dbReference type="ARBA" id="ARBA00023192"/>
    </source>
</evidence>
<dbReference type="InterPro" id="IPR001433">
    <property type="entry name" value="OxRdtase_FAD/NAD-bd"/>
</dbReference>
<evidence type="ECO:0000259" key="5">
    <source>
        <dbReference type="Pfam" id="PF00175"/>
    </source>
</evidence>
<gene>
    <name evidence="6" type="ORF">MKP09_22135</name>
</gene>
<proteinExistence type="predicted"/>
<dbReference type="SUPFAM" id="SSF63380">
    <property type="entry name" value="Riboflavin synthase domain-like"/>
    <property type="match status" value="1"/>
</dbReference>
<dbReference type="InterPro" id="IPR017938">
    <property type="entry name" value="Riboflavin_synthase-like_b-brl"/>
</dbReference>
<comment type="cofactor">
    <cofactor evidence="1">
        <name>FMN</name>
        <dbReference type="ChEBI" id="CHEBI:58210"/>
    </cofactor>
</comment>
<comment type="caution">
    <text evidence="6">The sequence shown here is derived from an EMBL/GenBank/DDBJ whole genome shotgun (WGS) entry which is preliminary data.</text>
</comment>
<dbReference type="PRINTS" id="PR00371">
    <property type="entry name" value="FPNCR"/>
</dbReference>
<dbReference type="Gene3D" id="2.40.30.10">
    <property type="entry name" value="Translation factors"/>
    <property type="match status" value="1"/>
</dbReference>
<keyword evidence="2" id="KW-0285">Flavoprotein</keyword>
<organism evidence="6 7">
    <name type="scientific">Niabella ginsengisoli</name>
    <dbReference type="NCBI Taxonomy" id="522298"/>
    <lineage>
        <taxon>Bacteria</taxon>
        <taxon>Pseudomonadati</taxon>
        <taxon>Bacteroidota</taxon>
        <taxon>Chitinophagia</taxon>
        <taxon>Chitinophagales</taxon>
        <taxon>Chitinophagaceae</taxon>
        <taxon>Niabella</taxon>
    </lineage>
</organism>
<evidence type="ECO:0000313" key="7">
    <source>
        <dbReference type="Proteomes" id="UP001202248"/>
    </source>
</evidence>
<dbReference type="PANTHER" id="PTHR19384:SF128">
    <property type="entry name" value="NADPH OXIDOREDUCTASE A"/>
    <property type="match status" value="1"/>
</dbReference>
<protein>
    <recommendedName>
        <fullName evidence="5">Oxidoreductase FAD/NAD(P)-binding domain-containing protein</fullName>
    </recommendedName>
</protein>
<feature type="domain" description="Oxidoreductase FAD/NAD(P)-binding" evidence="5">
    <location>
        <begin position="161"/>
        <end position="259"/>
    </location>
</feature>
<dbReference type="EMBL" id="JAKWBL010000004">
    <property type="protein sequence ID" value="MCH5600421.1"/>
    <property type="molecule type" value="Genomic_DNA"/>
</dbReference>
<dbReference type="Gene3D" id="3.40.50.80">
    <property type="entry name" value="Nucleotide-binding domain of ferredoxin-NADP reductase (FNR) module"/>
    <property type="match status" value="1"/>
</dbReference>
<evidence type="ECO:0000256" key="2">
    <source>
        <dbReference type="ARBA" id="ARBA00022630"/>
    </source>
</evidence>
<accession>A0ABS9SPX1</accession>
<dbReference type="InterPro" id="IPR001709">
    <property type="entry name" value="Flavoprot_Pyr_Nucl_cyt_Rdtase"/>
</dbReference>
<evidence type="ECO:0000256" key="1">
    <source>
        <dbReference type="ARBA" id="ARBA00001917"/>
    </source>
</evidence>
<dbReference type="Proteomes" id="UP001202248">
    <property type="component" value="Unassembled WGS sequence"/>
</dbReference>
<dbReference type="InterPro" id="IPR039261">
    <property type="entry name" value="FNR_nucleotide-bd"/>
</dbReference>
<name>A0ABS9SPX1_9BACT</name>
<dbReference type="PANTHER" id="PTHR19384">
    <property type="entry name" value="NITRIC OXIDE SYNTHASE-RELATED"/>
    <property type="match status" value="1"/>
</dbReference>
<keyword evidence="3" id="KW-0288">FMN</keyword>
<dbReference type="SUPFAM" id="SSF52343">
    <property type="entry name" value="Ferredoxin reductase-like, C-terminal NADP-linked domain"/>
    <property type="match status" value="1"/>
</dbReference>
<dbReference type="Pfam" id="PF00175">
    <property type="entry name" value="NAD_binding_1"/>
    <property type="match status" value="1"/>
</dbReference>
<sequence>MQEIITLTGIDPELEIQTSKVTSSVRELLQKHLNILYPLKSTIKQYATIITGHEIAEQTRLSLPDLLKQFPVKDAKMFEEVIKILTAQAPRLYSVSSAPGSHGVNEIHITVSKDEFYVEDEKRTGVSSEYFSTKPVGTEFEFFIQKQKHFRLPTEDKDVIMIGPGTGIAPFRSFIAERDAQAASGRNWLFFGEQHFVTDFLYQTELQDYLQTGALANLDVAFSRDQKEKVYVQHRMKEKGAELYEWLQNGAYMYISGKREPTSKDVEKMLVDIFKEHGNKSEEEAEKYLHQLVEEGRWEKDVY</sequence>
<evidence type="ECO:0000256" key="3">
    <source>
        <dbReference type="ARBA" id="ARBA00022643"/>
    </source>
</evidence>
<dbReference type="RefSeq" id="WP_240832569.1">
    <property type="nucleotide sequence ID" value="NZ_JAKWBL010000004.1"/>
</dbReference>